<protein>
    <submittedName>
        <fullName evidence="2">Uncharacterized protein</fullName>
    </submittedName>
</protein>
<dbReference type="AlphaFoldDB" id="A0AAD9X973"/>
<evidence type="ECO:0000256" key="1">
    <source>
        <dbReference type="SAM" id="Phobius"/>
    </source>
</evidence>
<evidence type="ECO:0000313" key="3">
    <source>
        <dbReference type="Proteomes" id="UP001280121"/>
    </source>
</evidence>
<keyword evidence="1" id="KW-0812">Transmembrane</keyword>
<organism evidence="2 3">
    <name type="scientific">Dipteronia dyeriana</name>
    <dbReference type="NCBI Taxonomy" id="168575"/>
    <lineage>
        <taxon>Eukaryota</taxon>
        <taxon>Viridiplantae</taxon>
        <taxon>Streptophyta</taxon>
        <taxon>Embryophyta</taxon>
        <taxon>Tracheophyta</taxon>
        <taxon>Spermatophyta</taxon>
        <taxon>Magnoliopsida</taxon>
        <taxon>eudicotyledons</taxon>
        <taxon>Gunneridae</taxon>
        <taxon>Pentapetalae</taxon>
        <taxon>rosids</taxon>
        <taxon>malvids</taxon>
        <taxon>Sapindales</taxon>
        <taxon>Sapindaceae</taxon>
        <taxon>Hippocastanoideae</taxon>
        <taxon>Acereae</taxon>
        <taxon>Dipteronia</taxon>
    </lineage>
</organism>
<dbReference type="Proteomes" id="UP001280121">
    <property type="component" value="Unassembled WGS sequence"/>
</dbReference>
<comment type="caution">
    <text evidence="2">The sequence shown here is derived from an EMBL/GenBank/DDBJ whole genome shotgun (WGS) entry which is preliminary data.</text>
</comment>
<name>A0AAD9X973_9ROSI</name>
<keyword evidence="1" id="KW-1133">Transmembrane helix</keyword>
<accession>A0AAD9X973</accession>
<keyword evidence="3" id="KW-1185">Reference proteome</keyword>
<proteinExistence type="predicted"/>
<gene>
    <name evidence="2" type="ORF">Ddye_008119</name>
</gene>
<evidence type="ECO:0000313" key="2">
    <source>
        <dbReference type="EMBL" id="KAK2655067.1"/>
    </source>
</evidence>
<sequence>MSRKTISQAQSGIKYNTMMSLLVWSSLFLSAALILLFSRKKKAGNGNQQPTTTRDSRVANKGNILGLGTIQHQDFYKLRSKYGPVLGLKLGSVNTMVIQYLKRLEPQGTKET</sequence>
<feature type="transmembrane region" description="Helical" evidence="1">
    <location>
        <begin position="21"/>
        <end position="38"/>
    </location>
</feature>
<dbReference type="EMBL" id="JANJYI010000003">
    <property type="protein sequence ID" value="KAK2655067.1"/>
    <property type="molecule type" value="Genomic_DNA"/>
</dbReference>
<reference evidence="2" key="1">
    <citation type="journal article" date="2023" name="Plant J.">
        <title>Genome sequences and population genomics provide insights into the demographic history, inbreeding, and mutation load of two 'living fossil' tree species of Dipteronia.</title>
        <authorList>
            <person name="Feng Y."/>
            <person name="Comes H.P."/>
            <person name="Chen J."/>
            <person name="Zhu S."/>
            <person name="Lu R."/>
            <person name="Zhang X."/>
            <person name="Li P."/>
            <person name="Qiu J."/>
            <person name="Olsen K.M."/>
            <person name="Qiu Y."/>
        </authorList>
    </citation>
    <scope>NUCLEOTIDE SEQUENCE</scope>
    <source>
        <strain evidence="2">KIB01</strain>
    </source>
</reference>
<keyword evidence="1" id="KW-0472">Membrane</keyword>